<evidence type="ECO:0000313" key="2">
    <source>
        <dbReference type="EMBL" id="GIU52213.1"/>
    </source>
</evidence>
<dbReference type="EMBL" id="BPEY01000163">
    <property type="protein sequence ID" value="GIU52213.1"/>
    <property type="molecule type" value="Genomic_DNA"/>
</dbReference>
<dbReference type="Proteomes" id="UP000887104">
    <property type="component" value="Unassembled WGS sequence"/>
</dbReference>
<evidence type="ECO:0000256" key="1">
    <source>
        <dbReference type="SAM" id="MobiDB-lite"/>
    </source>
</evidence>
<dbReference type="InterPro" id="IPR058059">
    <property type="entry name" value="PA3496-like"/>
</dbReference>
<name>A0ABQ4PRH5_9GAMM</name>
<feature type="region of interest" description="Disordered" evidence="1">
    <location>
        <begin position="1"/>
        <end position="29"/>
    </location>
</feature>
<gene>
    <name evidence="2" type="ORF">TUM4438_44350</name>
</gene>
<keyword evidence="3" id="KW-1185">Reference proteome</keyword>
<dbReference type="NCBIfam" id="NF046101">
    <property type="entry name" value="PA3496_fam"/>
    <property type="match status" value="1"/>
</dbReference>
<evidence type="ECO:0000313" key="3">
    <source>
        <dbReference type="Proteomes" id="UP000887104"/>
    </source>
</evidence>
<protein>
    <submittedName>
        <fullName evidence="2">Uncharacterized protein</fullName>
    </submittedName>
</protein>
<dbReference type="RefSeq" id="WP_248957773.1">
    <property type="nucleotide sequence ID" value="NZ_JAKILT010000108.1"/>
</dbReference>
<reference evidence="2" key="1">
    <citation type="submission" date="2021-05" db="EMBL/GenBank/DDBJ databases">
        <title>Molecular characterization for Shewanella algae harboring chromosomal blaOXA-55-like strains isolated from clinical and environment sample.</title>
        <authorList>
            <person name="Ohama Y."/>
            <person name="Aoki K."/>
            <person name="Harada S."/>
            <person name="Moriya K."/>
            <person name="Ishii Y."/>
            <person name="Tateda K."/>
        </authorList>
    </citation>
    <scope>NUCLEOTIDE SEQUENCE</scope>
    <source>
        <strain evidence="2">JCM 11563</strain>
    </source>
</reference>
<organism evidence="2 3">
    <name type="scientific">Shewanella sairae</name>
    <dbReference type="NCBI Taxonomy" id="190310"/>
    <lineage>
        <taxon>Bacteria</taxon>
        <taxon>Pseudomonadati</taxon>
        <taxon>Pseudomonadota</taxon>
        <taxon>Gammaproteobacteria</taxon>
        <taxon>Alteromonadales</taxon>
        <taxon>Shewanellaceae</taxon>
        <taxon>Shewanella</taxon>
    </lineage>
</organism>
<sequence length="54" mass="6208">MNAMSKFNQPPRAEIQPSTEKYSPRKQAADARRKIDEILEARELARSLAEFGEM</sequence>
<proteinExistence type="predicted"/>
<accession>A0ABQ4PRH5</accession>
<comment type="caution">
    <text evidence="2">The sequence shown here is derived from an EMBL/GenBank/DDBJ whole genome shotgun (WGS) entry which is preliminary data.</text>
</comment>